<reference evidence="1" key="1">
    <citation type="submission" date="2023-10" db="EMBL/GenBank/DDBJ databases">
        <authorList>
            <person name="Chen Y."/>
            <person name="Shah S."/>
            <person name="Dougan E. K."/>
            <person name="Thang M."/>
            <person name="Chan C."/>
        </authorList>
    </citation>
    <scope>NUCLEOTIDE SEQUENCE [LARGE SCALE GENOMIC DNA]</scope>
</reference>
<keyword evidence="2" id="KW-1185">Reference proteome</keyword>
<dbReference type="EMBL" id="CAUYUJ010014897">
    <property type="protein sequence ID" value="CAK0847406.1"/>
    <property type="molecule type" value="Genomic_DNA"/>
</dbReference>
<protein>
    <submittedName>
        <fullName evidence="1">Uncharacterized protein</fullName>
    </submittedName>
</protein>
<dbReference type="Proteomes" id="UP001189429">
    <property type="component" value="Unassembled WGS sequence"/>
</dbReference>
<accession>A0ABN9TP65</accession>
<organism evidence="1 2">
    <name type="scientific">Prorocentrum cordatum</name>
    <dbReference type="NCBI Taxonomy" id="2364126"/>
    <lineage>
        <taxon>Eukaryota</taxon>
        <taxon>Sar</taxon>
        <taxon>Alveolata</taxon>
        <taxon>Dinophyceae</taxon>
        <taxon>Prorocentrales</taxon>
        <taxon>Prorocentraceae</taxon>
        <taxon>Prorocentrum</taxon>
    </lineage>
</organism>
<evidence type="ECO:0000313" key="1">
    <source>
        <dbReference type="EMBL" id="CAK0847406.1"/>
    </source>
</evidence>
<feature type="non-terminal residue" evidence="1">
    <location>
        <position position="262"/>
    </location>
</feature>
<proteinExistence type="predicted"/>
<evidence type="ECO:0000313" key="2">
    <source>
        <dbReference type="Proteomes" id="UP001189429"/>
    </source>
</evidence>
<sequence>MQRWEFGGGWFLGVERRRISAIMEFGVLRCRQRVVGPLAILTKTHISVTAAPYFDQDIVPGRLRLVVRLSRVLVNGNVLYIVLTAEGQVGLQRAWDQVLHGIECELSDRWGHRRLERSSHGGRGGNVSVRMVKLEWKPPRRRVCQTSQVAALQVAARWLRHGRSMWQQVCVLGKRLMAANVACSVYVGQTSQLVELLCELNQFYVKIGRASETLDMLDVDLAQFLARGIAVWADSLAEQAVQSFLDRADEASKEFEREQGAN</sequence>
<gene>
    <name evidence="1" type="ORF">PCOR1329_LOCUS40615</name>
</gene>
<name>A0ABN9TP65_9DINO</name>
<comment type="caution">
    <text evidence="1">The sequence shown here is derived from an EMBL/GenBank/DDBJ whole genome shotgun (WGS) entry which is preliminary data.</text>
</comment>